<dbReference type="AlphaFoldDB" id="A0A1G1Z908"/>
<dbReference type="STRING" id="1797692.A3I33_01415"/>
<reference evidence="12 13" key="1">
    <citation type="journal article" date="2016" name="Nat. Commun.">
        <title>Thousands of microbial genomes shed light on interconnected biogeochemical processes in an aquifer system.</title>
        <authorList>
            <person name="Anantharaman K."/>
            <person name="Brown C.T."/>
            <person name="Hug L.A."/>
            <person name="Sharon I."/>
            <person name="Castelle C.J."/>
            <person name="Probst A.J."/>
            <person name="Thomas B.C."/>
            <person name="Singh A."/>
            <person name="Wilkins M.J."/>
            <person name="Karaoz U."/>
            <person name="Brodie E.L."/>
            <person name="Williams K.H."/>
            <person name="Hubbard S.S."/>
            <person name="Banfield J.F."/>
        </authorList>
    </citation>
    <scope>NUCLEOTIDE SEQUENCE [LARGE SCALE GENOMIC DNA]</scope>
</reference>
<evidence type="ECO:0000256" key="5">
    <source>
        <dbReference type="ARBA" id="ARBA00022723"/>
    </source>
</evidence>
<dbReference type="Proteomes" id="UP000176544">
    <property type="component" value="Unassembled WGS sequence"/>
</dbReference>
<dbReference type="InterPro" id="IPR023214">
    <property type="entry name" value="HAD_sf"/>
</dbReference>
<evidence type="ECO:0000256" key="8">
    <source>
        <dbReference type="ARBA" id="ARBA00023299"/>
    </source>
</evidence>
<keyword evidence="6" id="KW-0378">Hydrolase</keyword>
<dbReference type="InterPro" id="IPR036412">
    <property type="entry name" value="HAD-like_sf"/>
</dbReference>
<dbReference type="GO" id="GO:0005737">
    <property type="term" value="C:cytoplasm"/>
    <property type="evidence" value="ECO:0007669"/>
    <property type="project" value="TreeGrafter"/>
</dbReference>
<comment type="cofactor">
    <cofactor evidence="1">
        <name>Mg(2+)</name>
        <dbReference type="ChEBI" id="CHEBI:18420"/>
    </cofactor>
</comment>
<name>A0A1G1Z908_9BACT</name>
<evidence type="ECO:0000256" key="1">
    <source>
        <dbReference type="ARBA" id="ARBA00001946"/>
    </source>
</evidence>
<comment type="catalytic activity">
    <reaction evidence="9">
        <text>O-phospho-L-serine + H2O = L-serine + phosphate</text>
        <dbReference type="Rhea" id="RHEA:21208"/>
        <dbReference type="ChEBI" id="CHEBI:15377"/>
        <dbReference type="ChEBI" id="CHEBI:33384"/>
        <dbReference type="ChEBI" id="CHEBI:43474"/>
        <dbReference type="ChEBI" id="CHEBI:57524"/>
        <dbReference type="EC" id="3.1.3.3"/>
    </reaction>
</comment>
<dbReference type="GO" id="GO:0006564">
    <property type="term" value="P:L-serine biosynthetic process"/>
    <property type="evidence" value="ECO:0007669"/>
    <property type="project" value="UniProtKB-KW"/>
</dbReference>
<keyword evidence="5" id="KW-0479">Metal-binding</keyword>
<keyword evidence="7" id="KW-0460">Magnesium</keyword>
<sequence>MFKAVIFDLDGTLASLLSWNRITEGLGVSLKKHRDLYHELTDGSLSQEEADKALFDLWVSGGKATKENFLSIFREMPLRSGAKDTVSYLVNKGYKLCIITGAVNLYARYSADTLGIERWFANAEVAFDNNALTHFKSDMRQDEKKLEQFKQYLEEENLEAKDCVPVGDSWNDHKIFEATGNGIAIKSGYEDPELEKIAWKVINELPELKDIL</sequence>
<keyword evidence="8" id="KW-0718">Serine biosynthesis</keyword>
<dbReference type="GO" id="GO:0036424">
    <property type="term" value="F:L-phosphoserine phosphatase activity"/>
    <property type="evidence" value="ECO:0007669"/>
    <property type="project" value="TreeGrafter"/>
</dbReference>
<dbReference type="Gene3D" id="3.40.50.1000">
    <property type="entry name" value="HAD superfamily/HAD-like"/>
    <property type="match status" value="1"/>
</dbReference>
<dbReference type="PROSITE" id="PS50017">
    <property type="entry name" value="DEATH_DOMAIN"/>
    <property type="match status" value="1"/>
</dbReference>
<evidence type="ECO:0000313" key="13">
    <source>
        <dbReference type="Proteomes" id="UP000176544"/>
    </source>
</evidence>
<dbReference type="NCBIfam" id="TIGR01488">
    <property type="entry name" value="HAD-SF-IB"/>
    <property type="match status" value="1"/>
</dbReference>
<comment type="pathway">
    <text evidence="2">Amino-acid biosynthesis; L-serine biosynthesis; L-serine from 3-phospho-D-glycerate: step 3/3.</text>
</comment>
<dbReference type="GO" id="GO:0000287">
    <property type="term" value="F:magnesium ion binding"/>
    <property type="evidence" value="ECO:0007669"/>
    <property type="project" value="TreeGrafter"/>
</dbReference>
<dbReference type="EMBL" id="MHJA01000012">
    <property type="protein sequence ID" value="OGY61125.1"/>
    <property type="molecule type" value="Genomic_DNA"/>
</dbReference>
<evidence type="ECO:0000256" key="9">
    <source>
        <dbReference type="ARBA" id="ARBA00048138"/>
    </source>
</evidence>
<organism evidence="12 13">
    <name type="scientific">Candidatus Colwellbacteria bacterium RIFCSPLOWO2_02_FULL_45_11</name>
    <dbReference type="NCBI Taxonomy" id="1797692"/>
    <lineage>
        <taxon>Bacteria</taxon>
        <taxon>Candidatus Colwelliibacteriota</taxon>
    </lineage>
</organism>
<dbReference type="GO" id="GO:0007165">
    <property type="term" value="P:signal transduction"/>
    <property type="evidence" value="ECO:0007669"/>
    <property type="project" value="InterPro"/>
</dbReference>
<evidence type="ECO:0000256" key="2">
    <source>
        <dbReference type="ARBA" id="ARBA00005135"/>
    </source>
</evidence>
<evidence type="ECO:0000256" key="4">
    <source>
        <dbReference type="ARBA" id="ARBA00022605"/>
    </source>
</evidence>
<dbReference type="PANTHER" id="PTHR43344:SF2">
    <property type="entry name" value="PHOSPHOSERINE PHOSPHATASE"/>
    <property type="match status" value="1"/>
</dbReference>
<feature type="domain" description="Death" evidence="11">
    <location>
        <begin position="18"/>
        <end position="89"/>
    </location>
</feature>
<dbReference type="SUPFAM" id="SSF56784">
    <property type="entry name" value="HAD-like"/>
    <property type="match status" value="1"/>
</dbReference>
<evidence type="ECO:0000256" key="3">
    <source>
        <dbReference type="ARBA" id="ARBA00012640"/>
    </source>
</evidence>
<dbReference type="EC" id="3.1.3.3" evidence="3"/>
<protein>
    <recommendedName>
        <fullName evidence="3">phosphoserine phosphatase</fullName>
        <ecNumber evidence="3">3.1.3.3</ecNumber>
    </recommendedName>
</protein>
<gene>
    <name evidence="12" type="ORF">A3I33_01415</name>
</gene>
<dbReference type="InterPro" id="IPR000488">
    <property type="entry name" value="Death_dom"/>
</dbReference>
<comment type="caution">
    <text evidence="12">The sequence shown here is derived from an EMBL/GenBank/DDBJ whole genome shotgun (WGS) entry which is preliminary data.</text>
</comment>
<evidence type="ECO:0000313" key="12">
    <source>
        <dbReference type="EMBL" id="OGY61125.1"/>
    </source>
</evidence>
<dbReference type="PANTHER" id="PTHR43344">
    <property type="entry name" value="PHOSPHOSERINE PHOSPHATASE"/>
    <property type="match status" value="1"/>
</dbReference>
<dbReference type="InterPro" id="IPR050582">
    <property type="entry name" value="HAD-like_SerB"/>
</dbReference>
<proteinExistence type="predicted"/>
<keyword evidence="4" id="KW-0028">Amino-acid biosynthesis</keyword>
<accession>A0A1G1Z908</accession>
<evidence type="ECO:0000256" key="7">
    <source>
        <dbReference type="ARBA" id="ARBA00022842"/>
    </source>
</evidence>
<dbReference type="Pfam" id="PF00702">
    <property type="entry name" value="Hydrolase"/>
    <property type="match status" value="1"/>
</dbReference>
<evidence type="ECO:0000259" key="11">
    <source>
        <dbReference type="PROSITE" id="PS50017"/>
    </source>
</evidence>
<evidence type="ECO:0000256" key="6">
    <source>
        <dbReference type="ARBA" id="ARBA00022801"/>
    </source>
</evidence>
<evidence type="ECO:0000256" key="10">
    <source>
        <dbReference type="ARBA" id="ARBA00048523"/>
    </source>
</evidence>
<comment type="catalytic activity">
    <reaction evidence="10">
        <text>O-phospho-D-serine + H2O = D-serine + phosphate</text>
        <dbReference type="Rhea" id="RHEA:24873"/>
        <dbReference type="ChEBI" id="CHEBI:15377"/>
        <dbReference type="ChEBI" id="CHEBI:35247"/>
        <dbReference type="ChEBI" id="CHEBI:43474"/>
        <dbReference type="ChEBI" id="CHEBI:58680"/>
        <dbReference type="EC" id="3.1.3.3"/>
    </reaction>
</comment>